<dbReference type="Proteomes" id="UP000678016">
    <property type="component" value="Chromosome"/>
</dbReference>
<dbReference type="RefSeq" id="WP_212642616.1">
    <property type="nucleotide sequence ID" value="NZ_CP074132.1"/>
</dbReference>
<evidence type="ECO:0000259" key="2">
    <source>
        <dbReference type="Pfam" id="PF03551"/>
    </source>
</evidence>
<sequence length="206" mass="23025">MSATRLLVLGVVRMEGRAHGYRVGRQLLDWGTEHWANIKWGSIYHALRKLSREGRLREFVAEGDEVVDRVSYAITEEGEAELHRLIRRGLSHRGDPAMLFAAVTLMPALPRAEVVALLEQRLDLLERTDEELRPSEGWGEPAHVRELFGLWRGTIGAEARWTRELVASLRAGEYTMADDGPGAFGLPPRPGVFGPPPESGTVARDR</sequence>
<accession>A0ABX8C5U4</accession>
<reference evidence="4" key="1">
    <citation type="submission" date="2021-05" db="EMBL/GenBank/DDBJ databases">
        <title>Direct Submission.</title>
        <authorList>
            <person name="Li K."/>
            <person name="Gao J."/>
        </authorList>
    </citation>
    <scope>NUCLEOTIDE SEQUENCE [LARGE SCALE GENOMIC DNA]</scope>
    <source>
        <strain evidence="4">HDS12</strain>
    </source>
</reference>
<dbReference type="Gene3D" id="1.10.10.10">
    <property type="entry name" value="Winged helix-like DNA-binding domain superfamily/Winged helix DNA-binding domain"/>
    <property type="match status" value="1"/>
</dbReference>
<proteinExistence type="predicted"/>
<dbReference type="PANTHER" id="PTHR33169">
    <property type="entry name" value="PADR-FAMILY TRANSCRIPTIONAL REGULATOR"/>
    <property type="match status" value="1"/>
</dbReference>
<keyword evidence="4" id="KW-1185">Reference proteome</keyword>
<organism evidence="3 4">
    <name type="scientific">Nocardiopsis akebiae</name>
    <dbReference type="NCBI Taxonomy" id="2831968"/>
    <lineage>
        <taxon>Bacteria</taxon>
        <taxon>Bacillati</taxon>
        <taxon>Actinomycetota</taxon>
        <taxon>Actinomycetes</taxon>
        <taxon>Streptosporangiales</taxon>
        <taxon>Nocardiopsidaceae</taxon>
        <taxon>Nocardiopsis</taxon>
    </lineage>
</organism>
<evidence type="ECO:0000313" key="3">
    <source>
        <dbReference type="EMBL" id="QUX29790.1"/>
    </source>
</evidence>
<dbReference type="InterPro" id="IPR052509">
    <property type="entry name" value="Metal_resp_DNA-bind_regulator"/>
</dbReference>
<dbReference type="Pfam" id="PF03551">
    <property type="entry name" value="PadR"/>
    <property type="match status" value="1"/>
</dbReference>
<dbReference type="SUPFAM" id="SSF46785">
    <property type="entry name" value="Winged helix' DNA-binding domain"/>
    <property type="match status" value="1"/>
</dbReference>
<dbReference type="InterPro" id="IPR036388">
    <property type="entry name" value="WH-like_DNA-bd_sf"/>
</dbReference>
<name>A0ABX8C5U4_9ACTN</name>
<evidence type="ECO:0000313" key="4">
    <source>
        <dbReference type="Proteomes" id="UP000678016"/>
    </source>
</evidence>
<protein>
    <submittedName>
        <fullName evidence="3">PadR family transcriptional regulator</fullName>
    </submittedName>
</protein>
<dbReference type="EMBL" id="CP074132">
    <property type="protein sequence ID" value="QUX29790.1"/>
    <property type="molecule type" value="Genomic_DNA"/>
</dbReference>
<dbReference type="InterPro" id="IPR005149">
    <property type="entry name" value="Tscrpt_reg_PadR_N"/>
</dbReference>
<evidence type="ECO:0000256" key="1">
    <source>
        <dbReference type="SAM" id="MobiDB-lite"/>
    </source>
</evidence>
<dbReference type="InterPro" id="IPR036390">
    <property type="entry name" value="WH_DNA-bd_sf"/>
</dbReference>
<feature type="compositionally biased region" description="Pro residues" evidence="1">
    <location>
        <begin position="187"/>
        <end position="198"/>
    </location>
</feature>
<feature type="domain" description="Transcription regulator PadR N-terminal" evidence="2">
    <location>
        <begin position="8"/>
        <end position="83"/>
    </location>
</feature>
<feature type="region of interest" description="Disordered" evidence="1">
    <location>
        <begin position="180"/>
        <end position="206"/>
    </location>
</feature>
<dbReference type="PANTHER" id="PTHR33169:SF14">
    <property type="entry name" value="TRANSCRIPTIONAL REGULATOR RV3488"/>
    <property type="match status" value="1"/>
</dbReference>
<gene>
    <name evidence="3" type="ORF">KGD83_04250</name>
</gene>